<dbReference type="Pfam" id="PF10994">
    <property type="entry name" value="DUF2817"/>
    <property type="match status" value="1"/>
</dbReference>
<dbReference type="SUPFAM" id="SSF53187">
    <property type="entry name" value="Zn-dependent exopeptidases"/>
    <property type="match status" value="1"/>
</dbReference>
<dbReference type="CDD" id="cd06233">
    <property type="entry name" value="M14-like"/>
    <property type="match status" value="1"/>
</dbReference>
<dbReference type="AlphaFoldDB" id="A0A2S0MYN4"/>
<dbReference type="InterPro" id="IPR021259">
    <property type="entry name" value="DUF2817"/>
</dbReference>
<dbReference type="EMBL" id="CP027669">
    <property type="protein sequence ID" value="AVO40989.1"/>
    <property type="molecule type" value="Genomic_DNA"/>
</dbReference>
<gene>
    <name evidence="1" type="ORF">C6571_06555</name>
</gene>
<evidence type="ECO:0000313" key="2">
    <source>
        <dbReference type="Proteomes" id="UP000239326"/>
    </source>
</evidence>
<keyword evidence="2" id="KW-1185">Reference proteome</keyword>
<dbReference type="Gene3D" id="3.40.630.10">
    <property type="entry name" value="Zn peptidases"/>
    <property type="match status" value="1"/>
</dbReference>
<reference evidence="1 2" key="1">
    <citation type="submission" date="2018-03" db="EMBL/GenBank/DDBJ databases">
        <title>Genome sequencing of Simplicispira sp.</title>
        <authorList>
            <person name="Kim S.-J."/>
            <person name="Heo J."/>
            <person name="Kwon S.-W."/>
        </authorList>
    </citation>
    <scope>NUCLEOTIDE SEQUENCE [LARGE SCALE GENOMIC DNA]</scope>
    <source>
        <strain evidence="1 2">SC1-8</strain>
    </source>
</reference>
<dbReference type="OrthoDB" id="4014363at2"/>
<name>A0A2S0MYN4_9BURK</name>
<sequence>MNAPAASKAKSYVELRAQFLAAASRQQATLHHYPHPLKGLQGEDLFTDVAVLAQPGTRKWLVSVSGTHGVEGFYGSMCQTEYLDHLATRERDPKVGILMVHLINPWGTSWQRRVNEDNIDLNRNYLDFARPLPDNEAYEALHPLFTKECGTGAKRAESDAAWEAQVQAQGATALRSGLAAGQYKHPDGLHFGGFEPAWSHLTLRSIMEKFCGDCSDAISFDLHTGAGAYGHPMLMAIAEREYPGLADAERIYGAWIYKILTRPDQTTDTGISAAATGYTSQAMVDLMAGKRFTQLVIECGTYDGVQVGHLAVLDDHFLHLRGELSGQEFQRVKAAIVEFFYPSDDDWRELVWLRTRQIFDRALADLAAR</sequence>
<organism evidence="1 2">
    <name type="scientific">Simplicispira suum</name>
    <dbReference type="NCBI Taxonomy" id="2109915"/>
    <lineage>
        <taxon>Bacteria</taxon>
        <taxon>Pseudomonadati</taxon>
        <taxon>Pseudomonadota</taxon>
        <taxon>Betaproteobacteria</taxon>
        <taxon>Burkholderiales</taxon>
        <taxon>Comamonadaceae</taxon>
        <taxon>Simplicispira</taxon>
    </lineage>
</organism>
<dbReference type="Proteomes" id="UP000239326">
    <property type="component" value="Chromosome"/>
</dbReference>
<dbReference type="RefSeq" id="WP_106445975.1">
    <property type="nucleotide sequence ID" value="NZ_CP027669.1"/>
</dbReference>
<protein>
    <submittedName>
        <fullName evidence="1">DUF2817 domain-containing protein</fullName>
    </submittedName>
</protein>
<accession>A0A2S0MYN4</accession>
<evidence type="ECO:0000313" key="1">
    <source>
        <dbReference type="EMBL" id="AVO40989.1"/>
    </source>
</evidence>
<dbReference type="KEGG" id="simp:C6571_06555"/>
<proteinExistence type="predicted"/>